<feature type="region of interest" description="Disordered" evidence="1">
    <location>
        <begin position="1"/>
        <end position="20"/>
    </location>
</feature>
<comment type="caution">
    <text evidence="2">The sequence shown here is derived from an EMBL/GenBank/DDBJ whole genome shotgun (WGS) entry which is preliminary data.</text>
</comment>
<dbReference type="AlphaFoldDB" id="A0A644VJ66"/>
<gene>
    <name evidence="2" type="ORF">SDC9_37456</name>
</gene>
<reference evidence="2" key="1">
    <citation type="submission" date="2019-08" db="EMBL/GenBank/DDBJ databases">
        <authorList>
            <person name="Kucharzyk K."/>
            <person name="Murdoch R.W."/>
            <person name="Higgins S."/>
            <person name="Loffler F."/>
        </authorList>
    </citation>
    <scope>NUCLEOTIDE SEQUENCE</scope>
</reference>
<accession>A0A644VJ66</accession>
<name>A0A644VJ66_9ZZZZ</name>
<evidence type="ECO:0000256" key="1">
    <source>
        <dbReference type="SAM" id="MobiDB-lite"/>
    </source>
</evidence>
<feature type="compositionally biased region" description="Basic and acidic residues" evidence="1">
    <location>
        <begin position="1"/>
        <end position="10"/>
    </location>
</feature>
<sequence>MAFENIKTDFKPSAPQTEPFQSPIIDLRNMISRVEHRAIQATRKTAFGDFMGGVIIDPYATYHPSDSAEWLEILSEAKKLDADIYAKLYYVRGGGTVLIPDPKFGFVFQPVIGKNGWSSRQLYGQATQLLNTYAAAIMRIIAEVGSF</sequence>
<proteinExistence type="predicted"/>
<dbReference type="EMBL" id="VSSQ01000328">
    <property type="protein sequence ID" value="MPL91388.1"/>
    <property type="molecule type" value="Genomic_DNA"/>
</dbReference>
<protein>
    <submittedName>
        <fullName evidence="2">Uncharacterized protein</fullName>
    </submittedName>
</protein>
<evidence type="ECO:0000313" key="2">
    <source>
        <dbReference type="EMBL" id="MPL91388.1"/>
    </source>
</evidence>
<organism evidence="2">
    <name type="scientific">bioreactor metagenome</name>
    <dbReference type="NCBI Taxonomy" id="1076179"/>
    <lineage>
        <taxon>unclassified sequences</taxon>
        <taxon>metagenomes</taxon>
        <taxon>ecological metagenomes</taxon>
    </lineage>
</organism>